<dbReference type="EMBL" id="CP002859">
    <property type="protein sequence ID" value="AEI51706.1"/>
    <property type="molecule type" value="Genomic_DNA"/>
</dbReference>
<gene>
    <name evidence="2" type="ordered locus">Runsl_5415</name>
</gene>
<feature type="transmembrane region" description="Helical" evidence="1">
    <location>
        <begin position="387"/>
        <end position="404"/>
    </location>
</feature>
<keyword evidence="1" id="KW-0472">Membrane</keyword>
<sequence length="419" mass="48276">MLVIVAKAIVSLICVGLVSILLLYRTQIEKWIARQNERVLLGGVWAATRLFPFIVIFIFLGFTPFSDLDGFYNQAREAVQFKMVYRDFYCMYSPFFPYVNASALWFWMDKKAIILIMIFIEGGALWATNRYFQTLLPAVDRIYKSLIYLLLPGSLVFCVFGGQEDEWMWFLLIGGYLVWQRTQRVEWFGVGLVIGFMFTKAVFILVGPALLFLVPKPYRWISAAMAAGAVCLGGLYYFTEWLWLDQPLYEAATLRAPNWLSVLTPLTFDTLHAGAKGWNWLGLIITIGVGALLAYRLRKLDFIRAFSAVFVVVYGTMMVIQQSAYSSYIFIFLLPLTFAWIDFRNRREVVIFLIFNILSVVHPSVWWRLKSPYYHSPADILAQPGYALDYVLQIGVVVCTLYFLRMIWVKSLLLTAAPR</sequence>
<feature type="transmembrane region" description="Helical" evidence="1">
    <location>
        <begin position="145"/>
        <end position="162"/>
    </location>
</feature>
<proteinExistence type="predicted"/>
<dbReference type="KEGG" id="rsi:Runsl_5415"/>
<keyword evidence="3" id="KW-1185">Reference proteome</keyword>
<dbReference type="Proteomes" id="UP000000493">
    <property type="component" value="Chromosome"/>
</dbReference>
<feature type="transmembrane region" description="Helical" evidence="1">
    <location>
        <begin position="326"/>
        <end position="343"/>
    </location>
</feature>
<feature type="transmembrane region" description="Helical" evidence="1">
    <location>
        <begin position="187"/>
        <end position="213"/>
    </location>
</feature>
<reference evidence="3" key="1">
    <citation type="submission" date="2011-06" db="EMBL/GenBank/DDBJ databases">
        <title>The complete genome of chromosome of Runella slithyformis DSM 19594.</title>
        <authorList>
            <consortium name="US DOE Joint Genome Institute (JGI-PGF)"/>
            <person name="Lucas S."/>
            <person name="Han J."/>
            <person name="Lapidus A."/>
            <person name="Bruce D."/>
            <person name="Goodwin L."/>
            <person name="Pitluck S."/>
            <person name="Peters L."/>
            <person name="Kyrpides N."/>
            <person name="Mavromatis K."/>
            <person name="Ivanova N."/>
            <person name="Ovchinnikova G."/>
            <person name="Zhang X."/>
            <person name="Misra M."/>
            <person name="Detter J.C."/>
            <person name="Tapia R."/>
            <person name="Han C."/>
            <person name="Land M."/>
            <person name="Hauser L."/>
            <person name="Markowitz V."/>
            <person name="Cheng J.-F."/>
            <person name="Hugenholtz P."/>
            <person name="Woyke T."/>
            <person name="Wu D."/>
            <person name="Tindall B."/>
            <person name="Faehrich R."/>
            <person name="Brambilla E."/>
            <person name="Klenk H.-P."/>
            <person name="Eisen J.A."/>
        </authorList>
    </citation>
    <scope>NUCLEOTIDE SEQUENCE [LARGE SCALE GENOMIC DNA]</scope>
    <source>
        <strain evidence="3">ATCC 29530 / DSM 19594 / LMG 11500 / NCIMB 11436 / LSU 4</strain>
    </source>
</reference>
<dbReference type="AlphaFoldDB" id="A0A7U3ZQX8"/>
<feature type="transmembrane region" description="Helical" evidence="1">
    <location>
        <begin position="277"/>
        <end position="295"/>
    </location>
</feature>
<dbReference type="RefSeq" id="WP_013930974.1">
    <property type="nucleotide sequence ID" value="NC_015703.1"/>
</dbReference>
<evidence type="ECO:0008006" key="4">
    <source>
        <dbReference type="Google" id="ProtNLM"/>
    </source>
</evidence>
<reference evidence="2 3" key="2">
    <citation type="journal article" date="2012" name="Stand. Genomic Sci.">
        <title>Complete genome sequence of the aquatic bacterium Runella slithyformis type strain (LSU 4(T)).</title>
        <authorList>
            <person name="Copeland A."/>
            <person name="Zhang X."/>
            <person name="Misra M."/>
            <person name="Lapidus A."/>
            <person name="Nolan M."/>
            <person name="Lucas S."/>
            <person name="Deshpande S."/>
            <person name="Cheng J.F."/>
            <person name="Tapia R."/>
            <person name="Goodwin L.A."/>
            <person name="Pitluck S."/>
            <person name="Liolios K."/>
            <person name="Pagani I."/>
            <person name="Ivanova N."/>
            <person name="Mikhailova N."/>
            <person name="Pati A."/>
            <person name="Chen A."/>
            <person name="Palaniappan K."/>
            <person name="Land M."/>
            <person name="Hauser L."/>
            <person name="Pan C."/>
            <person name="Jeffries C.D."/>
            <person name="Detter J.C."/>
            <person name="Brambilla E.M."/>
            <person name="Rohde M."/>
            <person name="Djao O.D."/>
            <person name="Goker M."/>
            <person name="Sikorski J."/>
            <person name="Tindall B.J."/>
            <person name="Woyke T."/>
            <person name="Bristow J."/>
            <person name="Eisen J.A."/>
            <person name="Markowitz V."/>
            <person name="Hugenholtz P."/>
            <person name="Kyrpides N.C."/>
            <person name="Klenk H.P."/>
            <person name="Mavromatis K."/>
        </authorList>
    </citation>
    <scope>NUCLEOTIDE SEQUENCE [LARGE SCALE GENOMIC DNA]</scope>
    <source>
        <strain evidence="3">ATCC 29530 / DSM 19594 / LMG 11500 / NCIMB 11436 / LSU 4</strain>
    </source>
</reference>
<protein>
    <recommendedName>
        <fullName evidence="4">DUF2029 domain-containing protein</fullName>
    </recommendedName>
</protein>
<accession>A0A7U3ZQX8</accession>
<feature type="transmembrane region" description="Helical" evidence="1">
    <location>
        <begin position="350"/>
        <end position="367"/>
    </location>
</feature>
<feature type="transmembrane region" description="Helical" evidence="1">
    <location>
        <begin position="6"/>
        <end position="26"/>
    </location>
</feature>
<feature type="transmembrane region" description="Helical" evidence="1">
    <location>
        <begin position="220"/>
        <end position="239"/>
    </location>
</feature>
<feature type="transmembrane region" description="Helical" evidence="1">
    <location>
        <begin position="112"/>
        <end position="133"/>
    </location>
</feature>
<feature type="transmembrane region" description="Helical" evidence="1">
    <location>
        <begin position="38"/>
        <end position="62"/>
    </location>
</feature>
<evidence type="ECO:0000256" key="1">
    <source>
        <dbReference type="SAM" id="Phobius"/>
    </source>
</evidence>
<evidence type="ECO:0000313" key="2">
    <source>
        <dbReference type="EMBL" id="AEI51706.1"/>
    </source>
</evidence>
<keyword evidence="1" id="KW-0812">Transmembrane</keyword>
<feature type="transmembrane region" description="Helical" evidence="1">
    <location>
        <begin position="302"/>
        <end position="320"/>
    </location>
</feature>
<name>A0A7U3ZQX8_RUNSL</name>
<evidence type="ECO:0000313" key="3">
    <source>
        <dbReference type="Proteomes" id="UP000000493"/>
    </source>
</evidence>
<keyword evidence="1" id="KW-1133">Transmembrane helix</keyword>
<organism evidence="2 3">
    <name type="scientific">Runella slithyformis (strain ATCC 29530 / DSM 19594 / LMG 11500 / NCIMB 11436 / LSU 4)</name>
    <dbReference type="NCBI Taxonomy" id="761193"/>
    <lineage>
        <taxon>Bacteria</taxon>
        <taxon>Pseudomonadati</taxon>
        <taxon>Bacteroidota</taxon>
        <taxon>Cytophagia</taxon>
        <taxon>Cytophagales</taxon>
        <taxon>Spirosomataceae</taxon>
        <taxon>Runella</taxon>
    </lineage>
</organism>